<evidence type="ECO:0000313" key="14">
    <source>
        <dbReference type="Proteomes" id="UP001213972"/>
    </source>
</evidence>
<dbReference type="GO" id="GO:0006935">
    <property type="term" value="P:chemotaxis"/>
    <property type="evidence" value="ECO:0007669"/>
    <property type="project" value="UniProtKB-KW"/>
</dbReference>
<dbReference type="EMBL" id="CP119321">
    <property type="protein sequence ID" value="WEK13063.1"/>
    <property type="molecule type" value="Genomic_DNA"/>
</dbReference>
<evidence type="ECO:0000256" key="1">
    <source>
        <dbReference type="ARBA" id="ARBA00004117"/>
    </source>
</evidence>
<dbReference type="InterPro" id="IPR032779">
    <property type="entry name" value="FliG_M"/>
</dbReference>
<keyword evidence="13" id="KW-0282">Flagellum</keyword>
<dbReference type="PRINTS" id="PR00954">
    <property type="entry name" value="FLGMOTORFLIG"/>
</dbReference>
<dbReference type="GO" id="GO:0071973">
    <property type="term" value="P:bacterial-type flagellum-dependent cell motility"/>
    <property type="evidence" value="ECO:0007669"/>
    <property type="project" value="InterPro"/>
</dbReference>
<keyword evidence="8" id="KW-0472">Membrane</keyword>
<dbReference type="InterPro" id="IPR023087">
    <property type="entry name" value="Flg_Motor_Flig_C"/>
</dbReference>
<protein>
    <recommendedName>
        <fullName evidence="4">Flagellar motor switch protein FliG</fullName>
    </recommendedName>
</protein>
<evidence type="ECO:0000256" key="3">
    <source>
        <dbReference type="ARBA" id="ARBA00010299"/>
    </source>
</evidence>
<organism evidence="13 14">
    <name type="scientific">Candidatus Microbacterium phytovorans</name>
    <dbReference type="NCBI Taxonomy" id="3121374"/>
    <lineage>
        <taxon>Bacteria</taxon>
        <taxon>Bacillati</taxon>
        <taxon>Actinomycetota</taxon>
        <taxon>Actinomycetes</taxon>
        <taxon>Micrococcales</taxon>
        <taxon>Microbacteriaceae</taxon>
        <taxon>Microbacterium</taxon>
    </lineage>
</organism>
<dbReference type="SUPFAM" id="SSF48029">
    <property type="entry name" value="FliG"/>
    <property type="match status" value="2"/>
</dbReference>
<evidence type="ECO:0000256" key="2">
    <source>
        <dbReference type="ARBA" id="ARBA00004413"/>
    </source>
</evidence>
<dbReference type="NCBIfam" id="TIGR00207">
    <property type="entry name" value="fliG"/>
    <property type="match status" value="1"/>
</dbReference>
<dbReference type="GO" id="GO:0009425">
    <property type="term" value="C:bacterial-type flagellum basal body"/>
    <property type="evidence" value="ECO:0007669"/>
    <property type="project" value="UniProtKB-SubCell"/>
</dbReference>
<dbReference type="PANTHER" id="PTHR30534">
    <property type="entry name" value="FLAGELLAR MOTOR SWITCH PROTEIN FLIG"/>
    <property type="match status" value="1"/>
</dbReference>
<keyword evidence="13" id="KW-0966">Cell projection</keyword>
<dbReference type="Pfam" id="PF14841">
    <property type="entry name" value="FliG_M"/>
    <property type="match status" value="1"/>
</dbReference>
<evidence type="ECO:0000256" key="9">
    <source>
        <dbReference type="ARBA" id="ARBA00023143"/>
    </source>
</evidence>
<dbReference type="GO" id="GO:0003774">
    <property type="term" value="F:cytoskeletal motor activity"/>
    <property type="evidence" value="ECO:0007669"/>
    <property type="project" value="InterPro"/>
</dbReference>
<reference evidence="13" key="1">
    <citation type="submission" date="2023-03" db="EMBL/GenBank/DDBJ databases">
        <title>Andean soil-derived lignocellulolytic bacterial consortium as a source of novel taxa and putative plastic-active enzymes.</title>
        <authorList>
            <person name="Diaz-Garcia L."/>
            <person name="Chuvochina M."/>
            <person name="Feuerriegel G."/>
            <person name="Bunk B."/>
            <person name="Sproer C."/>
            <person name="Streit W.R."/>
            <person name="Rodriguez L.M."/>
            <person name="Overmann J."/>
            <person name="Jimenez D.J."/>
        </authorList>
    </citation>
    <scope>NUCLEOTIDE SEQUENCE</scope>
    <source>
        <strain evidence="13">MAG 4610</strain>
    </source>
</reference>
<dbReference type="PANTHER" id="PTHR30534:SF0">
    <property type="entry name" value="FLAGELLAR MOTOR SWITCH PROTEIN FLIG"/>
    <property type="match status" value="1"/>
</dbReference>
<keyword evidence="13" id="KW-0969">Cilium</keyword>
<evidence type="ECO:0000259" key="11">
    <source>
        <dbReference type="Pfam" id="PF14841"/>
    </source>
</evidence>
<proteinExistence type="inferred from homology"/>
<keyword evidence="5" id="KW-1003">Cell membrane</keyword>
<evidence type="ECO:0000256" key="6">
    <source>
        <dbReference type="ARBA" id="ARBA00022500"/>
    </source>
</evidence>
<dbReference type="GO" id="GO:0005886">
    <property type="term" value="C:plasma membrane"/>
    <property type="evidence" value="ECO:0007669"/>
    <property type="project" value="UniProtKB-SubCell"/>
</dbReference>
<evidence type="ECO:0000256" key="5">
    <source>
        <dbReference type="ARBA" id="ARBA00022475"/>
    </source>
</evidence>
<sequence length="334" mass="35668">MSALTGAQTAAVVMMNLDRSLAVEVMKHLGDDEAEAIAAEIIRLRDLDAETTNAALTDFHRVAQGHLPPARGGRDLATGLLEASFGSERAAGVLTKVSSAMTGSSFDFLTAIEPAQIASVVESELPQTIALVLAHLPVDRAAAVLAELSDPARTDVAHAIATMGTASQDAVSIVAGALRARSGVFATRDSRETLGGVQPLVDIINRSDATVEKALLSNLEARDSSLAEDIRSRMFTFADLVVLDDRDAQRVLRGIEIRVLALALKGAPQEVAAVIRRNMTERNRETLDEESRVLGSVRVSQVEEARAEIVRTIRSLAADGDIRVRRGDEDEYVA</sequence>
<dbReference type="Pfam" id="PF01706">
    <property type="entry name" value="FliG_C"/>
    <property type="match status" value="1"/>
</dbReference>
<feature type="domain" description="Flagellar motor switch protein FliG N-terminal" evidence="12">
    <location>
        <begin position="4"/>
        <end position="104"/>
    </location>
</feature>
<dbReference type="Pfam" id="PF14842">
    <property type="entry name" value="FliG_N"/>
    <property type="match status" value="1"/>
</dbReference>
<evidence type="ECO:0000256" key="4">
    <source>
        <dbReference type="ARBA" id="ARBA00021870"/>
    </source>
</evidence>
<evidence type="ECO:0000259" key="10">
    <source>
        <dbReference type="Pfam" id="PF01706"/>
    </source>
</evidence>
<feature type="domain" description="Flagellar motor switch protein FliG middle" evidence="11">
    <location>
        <begin position="114"/>
        <end position="181"/>
    </location>
</feature>
<name>A0AAJ5W1E5_9MICO</name>
<gene>
    <name evidence="13" type="primary">fliG</name>
    <name evidence="13" type="ORF">P0Y48_11390</name>
</gene>
<evidence type="ECO:0000256" key="7">
    <source>
        <dbReference type="ARBA" id="ARBA00022779"/>
    </source>
</evidence>
<dbReference type="Gene3D" id="1.10.220.30">
    <property type="match status" value="3"/>
</dbReference>
<comment type="subcellular location">
    <subcellularLocation>
        <location evidence="1">Bacterial flagellum basal body</location>
    </subcellularLocation>
    <subcellularLocation>
        <location evidence="2">Cell membrane</location>
        <topology evidence="2">Peripheral membrane protein</topology>
        <orientation evidence="2">Cytoplasmic side</orientation>
    </subcellularLocation>
</comment>
<keyword evidence="6" id="KW-0145">Chemotaxis</keyword>
<dbReference type="InterPro" id="IPR000090">
    <property type="entry name" value="Flg_Motor_Flig"/>
</dbReference>
<accession>A0AAJ5W1E5</accession>
<keyword evidence="9" id="KW-0975">Bacterial flagellum</keyword>
<dbReference type="AlphaFoldDB" id="A0AAJ5W1E5"/>
<dbReference type="InterPro" id="IPR011002">
    <property type="entry name" value="FliG_a-hlx"/>
</dbReference>
<evidence type="ECO:0000313" key="13">
    <source>
        <dbReference type="EMBL" id="WEK13063.1"/>
    </source>
</evidence>
<feature type="domain" description="Flagellar motor switch protein FliG C-terminal" evidence="10">
    <location>
        <begin position="218"/>
        <end position="323"/>
    </location>
</feature>
<dbReference type="Proteomes" id="UP001213972">
    <property type="component" value="Chromosome"/>
</dbReference>
<comment type="similarity">
    <text evidence="3">Belongs to the FliG family.</text>
</comment>
<evidence type="ECO:0000256" key="8">
    <source>
        <dbReference type="ARBA" id="ARBA00023136"/>
    </source>
</evidence>
<evidence type="ECO:0000259" key="12">
    <source>
        <dbReference type="Pfam" id="PF14842"/>
    </source>
</evidence>
<keyword evidence="7" id="KW-0283">Flagellar rotation</keyword>
<dbReference type="InterPro" id="IPR028263">
    <property type="entry name" value="FliG_N"/>
</dbReference>